<gene>
    <name evidence="1" type="ORF">A130_03915</name>
</gene>
<dbReference type="AlphaFoldDB" id="A0A1E5D2N8"/>
<protein>
    <submittedName>
        <fullName evidence="1">Uncharacterized protein</fullName>
    </submittedName>
</protein>
<evidence type="ECO:0000313" key="1">
    <source>
        <dbReference type="EMBL" id="OEE77789.1"/>
    </source>
</evidence>
<sequence length="129" mass="14940">MNMNTKNYILVEKQPVLTEDYVRWAIWFEESVRKGTRHVEVKEIPARKPFKKGSAKMIRKINHFRAQPILVSTIFLGRDCSDSGAAPALFETNVHGGRFDRSQENYASWELAEKGHYNIVERITKSMVV</sequence>
<keyword evidence="2" id="KW-1185">Reference proteome</keyword>
<accession>A0A1E5D2N8</accession>
<name>A0A1E5D2N8_9VIBR</name>
<dbReference type="EMBL" id="AJYW02000071">
    <property type="protein sequence ID" value="OEE77789.1"/>
    <property type="molecule type" value="Genomic_DNA"/>
</dbReference>
<proteinExistence type="predicted"/>
<dbReference type="Proteomes" id="UP000094165">
    <property type="component" value="Unassembled WGS sequence"/>
</dbReference>
<comment type="caution">
    <text evidence="1">The sequence shown here is derived from an EMBL/GenBank/DDBJ whole genome shotgun (WGS) entry which is preliminary data.</text>
</comment>
<evidence type="ECO:0000313" key="2">
    <source>
        <dbReference type="Proteomes" id="UP000094165"/>
    </source>
</evidence>
<organism evidence="1 2">
    <name type="scientific">Vibrio genomosp. F6 str. FF-238</name>
    <dbReference type="NCBI Taxonomy" id="1191298"/>
    <lineage>
        <taxon>Bacteria</taxon>
        <taxon>Pseudomonadati</taxon>
        <taxon>Pseudomonadota</taxon>
        <taxon>Gammaproteobacteria</taxon>
        <taxon>Vibrionales</taxon>
        <taxon>Vibrionaceae</taxon>
        <taxon>Vibrio</taxon>
    </lineage>
</organism>
<reference evidence="1 2" key="1">
    <citation type="journal article" date="2012" name="Science">
        <title>Ecological populations of bacteria act as socially cohesive units of antibiotic production and resistance.</title>
        <authorList>
            <person name="Cordero O.X."/>
            <person name="Wildschutte H."/>
            <person name="Kirkup B."/>
            <person name="Proehl S."/>
            <person name="Ngo L."/>
            <person name="Hussain F."/>
            <person name="Le Roux F."/>
            <person name="Mincer T."/>
            <person name="Polz M.F."/>
        </authorList>
    </citation>
    <scope>NUCLEOTIDE SEQUENCE [LARGE SCALE GENOMIC DNA]</scope>
    <source>
        <strain evidence="1 2">FF-238</strain>
    </source>
</reference>